<name>A0ABV9A6Y5_9ACTN</name>
<evidence type="ECO:0000313" key="1">
    <source>
        <dbReference type="EMBL" id="MFC4495364.1"/>
    </source>
</evidence>
<keyword evidence="2" id="KW-1185">Reference proteome</keyword>
<proteinExistence type="predicted"/>
<protein>
    <submittedName>
        <fullName evidence="1">Uncharacterized protein</fullName>
    </submittedName>
</protein>
<evidence type="ECO:0000313" key="2">
    <source>
        <dbReference type="Proteomes" id="UP001595997"/>
    </source>
</evidence>
<organism evidence="1 2">
    <name type="scientific">Streptomyces ovatisporus</name>
    <dbReference type="NCBI Taxonomy" id="1128682"/>
    <lineage>
        <taxon>Bacteria</taxon>
        <taxon>Bacillati</taxon>
        <taxon>Actinomycetota</taxon>
        <taxon>Actinomycetes</taxon>
        <taxon>Kitasatosporales</taxon>
        <taxon>Streptomycetaceae</taxon>
        <taxon>Streptomyces</taxon>
    </lineage>
</organism>
<gene>
    <name evidence="1" type="ORF">ACFPA8_14605</name>
</gene>
<sequence>MTTPAERALSKARLHPVAYSDAELTEAEARLTARITQRMVHGALHFDDQMEPARAAAVRAAERDSMPMMGFYRQLKSLCQTVVGQELHKLQTFLAHRLLEPEGALVLGCVLSLADREDSARFWWQFAAGAGDRGAACCLYLHHMALGEGQEAELWRGQANVDHDVSATPVFANCRDLSAVLRLLEGLRDGVTRFSPAATAVIAYVPAAVGYVDDVELPLPDPDFLHRIEELTTAD</sequence>
<accession>A0ABV9A6Y5</accession>
<dbReference type="RefSeq" id="WP_386448051.1">
    <property type="nucleotide sequence ID" value="NZ_JBHSFH010000007.1"/>
</dbReference>
<reference evidence="2" key="1">
    <citation type="journal article" date="2019" name="Int. J. Syst. Evol. Microbiol.">
        <title>The Global Catalogue of Microorganisms (GCM) 10K type strain sequencing project: providing services to taxonomists for standard genome sequencing and annotation.</title>
        <authorList>
            <consortium name="The Broad Institute Genomics Platform"/>
            <consortium name="The Broad Institute Genome Sequencing Center for Infectious Disease"/>
            <person name="Wu L."/>
            <person name="Ma J."/>
        </authorList>
    </citation>
    <scope>NUCLEOTIDE SEQUENCE [LARGE SCALE GENOMIC DNA]</scope>
    <source>
        <strain evidence="2">CGMCC 4.7357</strain>
    </source>
</reference>
<dbReference type="EMBL" id="JBHSFH010000007">
    <property type="protein sequence ID" value="MFC4495364.1"/>
    <property type="molecule type" value="Genomic_DNA"/>
</dbReference>
<dbReference type="Proteomes" id="UP001595997">
    <property type="component" value="Unassembled WGS sequence"/>
</dbReference>
<comment type="caution">
    <text evidence="1">The sequence shown here is derived from an EMBL/GenBank/DDBJ whole genome shotgun (WGS) entry which is preliminary data.</text>
</comment>